<comment type="caution">
    <text evidence="2">The sequence shown here is derived from an EMBL/GenBank/DDBJ whole genome shotgun (WGS) entry which is preliminary data.</text>
</comment>
<dbReference type="PROSITE" id="PS51257">
    <property type="entry name" value="PROKAR_LIPOPROTEIN"/>
    <property type="match status" value="1"/>
</dbReference>
<organism evidence="2 3">
    <name type="scientific">Candidatus Muproteobacteria bacterium RBG_16_62_13</name>
    <dbReference type="NCBI Taxonomy" id="1817756"/>
    <lineage>
        <taxon>Bacteria</taxon>
        <taxon>Pseudomonadati</taxon>
        <taxon>Pseudomonadota</taxon>
        <taxon>Candidatus Muproteobacteria</taxon>
    </lineage>
</organism>
<protein>
    <recommendedName>
        <fullName evidence="4">DUF3015 domain-containing protein</fullName>
    </recommendedName>
</protein>
<evidence type="ECO:0008006" key="4">
    <source>
        <dbReference type="Google" id="ProtNLM"/>
    </source>
</evidence>
<accession>A0A1F6SXM0</accession>
<dbReference type="STRING" id="1817756.A2140_06405"/>
<feature type="chain" id="PRO_5009526484" description="DUF3015 domain-containing protein" evidence="1">
    <location>
        <begin position="20"/>
        <end position="122"/>
    </location>
</feature>
<evidence type="ECO:0000313" key="2">
    <source>
        <dbReference type="EMBL" id="OGI37668.1"/>
    </source>
</evidence>
<dbReference type="EMBL" id="MFSQ01000142">
    <property type="protein sequence ID" value="OGI37668.1"/>
    <property type="molecule type" value="Genomic_DNA"/>
</dbReference>
<dbReference type="Proteomes" id="UP000178379">
    <property type="component" value="Unassembled WGS sequence"/>
</dbReference>
<keyword evidence="1" id="KW-0732">Signal</keyword>
<proteinExistence type="predicted"/>
<sequence length="122" mass="13135">MFKKPLRVVVPAVAAGLLAGCQMFTSTTDGVSKLTYSITDMVSSTTPSGKSAQNFVNTRYAAIRKEAAQGGGEHIDSLAILLNEPDRAAFARWMKDNYATLFTGSAGPQDLVKRIEDRRHAG</sequence>
<feature type="signal peptide" evidence="1">
    <location>
        <begin position="1"/>
        <end position="19"/>
    </location>
</feature>
<evidence type="ECO:0000256" key="1">
    <source>
        <dbReference type="SAM" id="SignalP"/>
    </source>
</evidence>
<gene>
    <name evidence="2" type="ORF">A2140_06405</name>
</gene>
<evidence type="ECO:0000313" key="3">
    <source>
        <dbReference type="Proteomes" id="UP000178379"/>
    </source>
</evidence>
<dbReference type="InterPro" id="IPR021383">
    <property type="entry name" value="DUF3015"/>
</dbReference>
<reference evidence="2 3" key="1">
    <citation type="journal article" date="2016" name="Nat. Commun.">
        <title>Thousands of microbial genomes shed light on interconnected biogeochemical processes in an aquifer system.</title>
        <authorList>
            <person name="Anantharaman K."/>
            <person name="Brown C.T."/>
            <person name="Hug L.A."/>
            <person name="Sharon I."/>
            <person name="Castelle C.J."/>
            <person name="Probst A.J."/>
            <person name="Thomas B.C."/>
            <person name="Singh A."/>
            <person name="Wilkins M.J."/>
            <person name="Karaoz U."/>
            <person name="Brodie E.L."/>
            <person name="Williams K.H."/>
            <person name="Hubbard S.S."/>
            <person name="Banfield J.F."/>
        </authorList>
    </citation>
    <scope>NUCLEOTIDE SEQUENCE [LARGE SCALE GENOMIC DNA]</scope>
</reference>
<dbReference type="AlphaFoldDB" id="A0A1F6SXM0"/>
<name>A0A1F6SXM0_9PROT</name>
<dbReference type="Pfam" id="PF11220">
    <property type="entry name" value="DUF3015"/>
    <property type="match status" value="1"/>
</dbReference>